<dbReference type="PANTHER" id="PTHR33653">
    <property type="entry name" value="RIBONUCLEASE VAPC2"/>
    <property type="match status" value="1"/>
</dbReference>
<keyword evidence="3 8" id="KW-0540">Nuclease</keyword>
<evidence type="ECO:0000256" key="4">
    <source>
        <dbReference type="ARBA" id="ARBA00022723"/>
    </source>
</evidence>
<dbReference type="HAMAP" id="MF_00265">
    <property type="entry name" value="VapC_Nob1"/>
    <property type="match status" value="1"/>
</dbReference>
<evidence type="ECO:0000256" key="6">
    <source>
        <dbReference type="ARBA" id="ARBA00022842"/>
    </source>
</evidence>
<dbReference type="GO" id="GO:0004540">
    <property type="term" value="F:RNA nuclease activity"/>
    <property type="evidence" value="ECO:0007669"/>
    <property type="project" value="InterPro"/>
</dbReference>
<feature type="binding site" evidence="8">
    <location>
        <position position="8"/>
    </location>
    <ligand>
        <name>Mg(2+)</name>
        <dbReference type="ChEBI" id="CHEBI:18420"/>
    </ligand>
</feature>
<dbReference type="RefSeq" id="WP_211469173.1">
    <property type="nucleotide sequence ID" value="NZ_JAGSXH010000061.1"/>
</dbReference>
<dbReference type="GO" id="GO:0090729">
    <property type="term" value="F:toxin activity"/>
    <property type="evidence" value="ECO:0007669"/>
    <property type="project" value="UniProtKB-KW"/>
</dbReference>
<dbReference type="GO" id="GO:0016787">
    <property type="term" value="F:hydrolase activity"/>
    <property type="evidence" value="ECO:0007669"/>
    <property type="project" value="UniProtKB-KW"/>
</dbReference>
<dbReference type="EMBL" id="JAGSXH010000061">
    <property type="protein sequence ID" value="MBS2964813.1"/>
    <property type="molecule type" value="Genomic_DNA"/>
</dbReference>
<dbReference type="AlphaFoldDB" id="A0A8J7WLX7"/>
<dbReference type="PANTHER" id="PTHR33653:SF1">
    <property type="entry name" value="RIBONUCLEASE VAPC2"/>
    <property type="match status" value="1"/>
</dbReference>
<accession>A0A8J7WLX7</accession>
<evidence type="ECO:0000313" key="11">
    <source>
        <dbReference type="Proteomes" id="UP000677913"/>
    </source>
</evidence>
<keyword evidence="11" id="KW-1185">Reference proteome</keyword>
<protein>
    <recommendedName>
        <fullName evidence="8">Ribonuclease VapC</fullName>
        <shortName evidence="8">RNase VapC</shortName>
        <ecNumber evidence="8">3.1.-.-</ecNumber>
    </recommendedName>
    <alternativeName>
        <fullName evidence="8">Toxin VapC</fullName>
    </alternativeName>
</protein>
<evidence type="ECO:0000256" key="7">
    <source>
        <dbReference type="ARBA" id="ARBA00038093"/>
    </source>
</evidence>
<reference evidence="10" key="1">
    <citation type="submission" date="2021-04" db="EMBL/GenBank/DDBJ databases">
        <title>Genome based classification of Actinospica acidithermotolerans sp. nov., an actinobacterium isolated from an Indonesian hot spring.</title>
        <authorList>
            <person name="Kusuma A.B."/>
            <person name="Putra K.E."/>
            <person name="Nafisah S."/>
            <person name="Loh J."/>
            <person name="Nouioui I."/>
            <person name="Goodfellow M."/>
        </authorList>
    </citation>
    <scope>NUCLEOTIDE SEQUENCE</scope>
    <source>
        <strain evidence="10">DSM 45618</strain>
    </source>
</reference>
<dbReference type="InterPro" id="IPR022907">
    <property type="entry name" value="VapC_family"/>
</dbReference>
<dbReference type="InterPro" id="IPR029060">
    <property type="entry name" value="PIN-like_dom_sf"/>
</dbReference>
<dbReference type="SUPFAM" id="SSF88723">
    <property type="entry name" value="PIN domain-like"/>
    <property type="match status" value="1"/>
</dbReference>
<keyword evidence="6 8" id="KW-0460">Magnesium</keyword>
<evidence type="ECO:0000313" key="10">
    <source>
        <dbReference type="EMBL" id="MBS2964813.1"/>
    </source>
</evidence>
<evidence type="ECO:0000256" key="5">
    <source>
        <dbReference type="ARBA" id="ARBA00022801"/>
    </source>
</evidence>
<keyword evidence="8" id="KW-0800">Toxin</keyword>
<comment type="function">
    <text evidence="8">Toxic component of a toxin-antitoxin (TA) system. An RNase.</text>
</comment>
<keyword evidence="5 8" id="KW-0378">Hydrolase</keyword>
<evidence type="ECO:0000256" key="2">
    <source>
        <dbReference type="ARBA" id="ARBA00022649"/>
    </source>
</evidence>
<name>A0A8J7WLX7_9ACTN</name>
<evidence type="ECO:0000256" key="3">
    <source>
        <dbReference type="ARBA" id="ARBA00022722"/>
    </source>
</evidence>
<dbReference type="InterPro" id="IPR002716">
    <property type="entry name" value="PIN_dom"/>
</dbReference>
<dbReference type="Gene3D" id="3.40.50.1010">
    <property type="entry name" value="5'-nuclease"/>
    <property type="match status" value="1"/>
</dbReference>
<organism evidence="10 11">
    <name type="scientific">Actinocrinis puniceicyclus</name>
    <dbReference type="NCBI Taxonomy" id="977794"/>
    <lineage>
        <taxon>Bacteria</taxon>
        <taxon>Bacillati</taxon>
        <taxon>Actinomycetota</taxon>
        <taxon>Actinomycetes</taxon>
        <taxon>Catenulisporales</taxon>
        <taxon>Actinospicaceae</taxon>
        <taxon>Actinocrinis</taxon>
    </lineage>
</organism>
<keyword evidence="2 8" id="KW-1277">Toxin-antitoxin system</keyword>
<dbReference type="EC" id="3.1.-.-" evidence="8"/>
<keyword evidence="4 8" id="KW-0479">Metal-binding</keyword>
<sequence>MSDAYLIDTSAVWRILRNEDDLRLRWLPFLAEGLLRHCVPTRLEVLFGARSAAHRAELEADVDELFPPVGMPKDPWRWAERAQYELTGHSQHRGPGVIDLLVAATAVHHDLTVLHVDNDFSALARVLPELRERNARA</sequence>
<evidence type="ECO:0000259" key="9">
    <source>
        <dbReference type="Pfam" id="PF01850"/>
    </source>
</evidence>
<evidence type="ECO:0000256" key="1">
    <source>
        <dbReference type="ARBA" id="ARBA00001946"/>
    </source>
</evidence>
<gene>
    <name evidence="8" type="primary">vapC</name>
    <name evidence="10" type="ORF">KGA66_17275</name>
</gene>
<comment type="cofactor">
    <cofactor evidence="1 8">
        <name>Mg(2+)</name>
        <dbReference type="ChEBI" id="CHEBI:18420"/>
    </cofactor>
</comment>
<feature type="binding site" evidence="8">
    <location>
        <position position="99"/>
    </location>
    <ligand>
        <name>Mg(2+)</name>
        <dbReference type="ChEBI" id="CHEBI:18420"/>
    </ligand>
</feature>
<comment type="similarity">
    <text evidence="7 8">Belongs to the PINc/VapC protein family.</text>
</comment>
<dbReference type="Proteomes" id="UP000677913">
    <property type="component" value="Unassembled WGS sequence"/>
</dbReference>
<dbReference type="Pfam" id="PF01850">
    <property type="entry name" value="PIN"/>
    <property type="match status" value="1"/>
</dbReference>
<dbReference type="InterPro" id="IPR050556">
    <property type="entry name" value="Type_II_TA_system_RNase"/>
</dbReference>
<comment type="caution">
    <text evidence="10">The sequence shown here is derived from an EMBL/GenBank/DDBJ whole genome shotgun (WGS) entry which is preliminary data.</text>
</comment>
<feature type="domain" description="PIN" evidence="9">
    <location>
        <begin position="5"/>
        <end position="125"/>
    </location>
</feature>
<dbReference type="GO" id="GO:0000287">
    <property type="term" value="F:magnesium ion binding"/>
    <property type="evidence" value="ECO:0007669"/>
    <property type="project" value="UniProtKB-UniRule"/>
</dbReference>
<evidence type="ECO:0000256" key="8">
    <source>
        <dbReference type="HAMAP-Rule" id="MF_00265"/>
    </source>
</evidence>
<proteinExistence type="inferred from homology"/>